<organism evidence="2">
    <name type="scientific">uncultured Caudovirales phage</name>
    <dbReference type="NCBI Taxonomy" id="2100421"/>
    <lineage>
        <taxon>Viruses</taxon>
        <taxon>Duplodnaviria</taxon>
        <taxon>Heunggongvirae</taxon>
        <taxon>Uroviricota</taxon>
        <taxon>Caudoviricetes</taxon>
        <taxon>Peduoviridae</taxon>
        <taxon>Maltschvirus</taxon>
        <taxon>Maltschvirus maltsch</taxon>
    </lineage>
</organism>
<gene>
    <name evidence="2" type="ORF">UFOVP724_118</name>
</gene>
<sequence length="132" mass="14658">MELNEKLIETIIMSATAGQFGTQIIEETFKLSIEKLDAAKKELTLHLLSGGVSFSAYFFTNESFIVKAAALAFLSGVFAEAALKLLKKKNENVTLRSAELSKQLEDLEKDDLKKQLGFLQEELKKAQESKNA</sequence>
<evidence type="ECO:0000313" key="2">
    <source>
        <dbReference type="EMBL" id="CAB4160229.1"/>
    </source>
</evidence>
<reference evidence="2" key="1">
    <citation type="submission" date="2020-04" db="EMBL/GenBank/DDBJ databases">
        <authorList>
            <person name="Chiriac C."/>
            <person name="Salcher M."/>
            <person name="Ghai R."/>
            <person name="Kavagutti S V."/>
        </authorList>
    </citation>
    <scope>NUCLEOTIDE SEQUENCE</scope>
</reference>
<dbReference type="EMBL" id="LR796696">
    <property type="protein sequence ID" value="CAB4160229.1"/>
    <property type="molecule type" value="Genomic_DNA"/>
</dbReference>
<accession>A0A6J5NLI0</accession>
<evidence type="ECO:0000256" key="1">
    <source>
        <dbReference type="SAM" id="Coils"/>
    </source>
</evidence>
<feature type="coiled-coil region" evidence="1">
    <location>
        <begin position="83"/>
        <end position="129"/>
    </location>
</feature>
<protein>
    <submittedName>
        <fullName evidence="2">Uncharacterized protein</fullName>
    </submittedName>
</protein>
<proteinExistence type="predicted"/>
<name>A0A6J5NLI0_9CAUD</name>
<keyword evidence="1" id="KW-0175">Coiled coil</keyword>